<dbReference type="PANTHER" id="PTHR43537">
    <property type="entry name" value="TRANSCRIPTIONAL REGULATOR, GNTR FAMILY"/>
    <property type="match status" value="1"/>
</dbReference>
<dbReference type="Gene3D" id="1.10.10.10">
    <property type="entry name" value="Winged helix-like DNA-binding domain superfamily/Winged helix DNA-binding domain"/>
    <property type="match status" value="1"/>
</dbReference>
<dbReference type="InterPro" id="IPR036390">
    <property type="entry name" value="WH_DNA-bd_sf"/>
</dbReference>
<keyword evidence="6" id="KW-1185">Reference proteome</keyword>
<dbReference type="InterPro" id="IPR011711">
    <property type="entry name" value="GntR_C"/>
</dbReference>
<keyword evidence="2" id="KW-0238">DNA-binding</keyword>
<dbReference type="RefSeq" id="WP_378219152.1">
    <property type="nucleotide sequence ID" value="NZ_JBHRTK010000004.1"/>
</dbReference>
<dbReference type="Pfam" id="PF07729">
    <property type="entry name" value="FCD"/>
    <property type="match status" value="1"/>
</dbReference>
<reference evidence="6" key="1">
    <citation type="journal article" date="2019" name="Int. J. Syst. Evol. Microbiol.">
        <title>The Global Catalogue of Microorganisms (GCM) 10K type strain sequencing project: providing services to taxonomists for standard genome sequencing and annotation.</title>
        <authorList>
            <consortium name="The Broad Institute Genomics Platform"/>
            <consortium name="The Broad Institute Genome Sequencing Center for Infectious Disease"/>
            <person name="Wu L."/>
            <person name="Ma J."/>
        </authorList>
    </citation>
    <scope>NUCLEOTIDE SEQUENCE [LARGE SCALE GENOMIC DNA]</scope>
    <source>
        <strain evidence="6">KCTC 52165</strain>
    </source>
</reference>
<dbReference type="CDD" id="cd07377">
    <property type="entry name" value="WHTH_GntR"/>
    <property type="match status" value="1"/>
</dbReference>
<evidence type="ECO:0000313" key="6">
    <source>
        <dbReference type="Proteomes" id="UP001595583"/>
    </source>
</evidence>
<dbReference type="PROSITE" id="PS50949">
    <property type="entry name" value="HTH_GNTR"/>
    <property type="match status" value="1"/>
</dbReference>
<sequence length="226" mass="25468">MPRRLNAEAAEDRPERLPAPEMVRIGLREAIMAGDILPGTQLRQDEIAARFGTSRIPVREALRELAVEGIVELLPNRGAVVKAFTVEEIVEILEIRIGLETRALRLAIPNMAQEDIEAAAEILRSYDDEPRPERWSQMNWQFHSVLYRPCNMSRMLSLIERNWAQCSRVAQLQVSLAAGKENPNREHWAILEACAAGAVDKAAALLEQHIVNTQKSLSARMRRFSG</sequence>
<keyword evidence="3" id="KW-0804">Transcription</keyword>
<dbReference type="InterPro" id="IPR036388">
    <property type="entry name" value="WH-like_DNA-bd_sf"/>
</dbReference>
<dbReference type="EMBL" id="JBHRTK010000004">
    <property type="protein sequence ID" value="MFC3205574.1"/>
    <property type="molecule type" value="Genomic_DNA"/>
</dbReference>
<dbReference type="InterPro" id="IPR000524">
    <property type="entry name" value="Tscrpt_reg_HTH_GntR"/>
</dbReference>
<gene>
    <name evidence="5" type="ORF">ACFOHJ_05060</name>
</gene>
<dbReference type="PANTHER" id="PTHR43537:SF41">
    <property type="entry name" value="TRANSCRIPTIONAL REGULATORY PROTEIN"/>
    <property type="match status" value="1"/>
</dbReference>
<feature type="domain" description="HTH gntR-type" evidence="4">
    <location>
        <begin position="17"/>
        <end position="84"/>
    </location>
</feature>
<protein>
    <submittedName>
        <fullName evidence="5">GntR family transcriptional regulator</fullName>
    </submittedName>
</protein>
<evidence type="ECO:0000313" key="5">
    <source>
        <dbReference type="EMBL" id="MFC3205574.1"/>
    </source>
</evidence>
<organism evidence="5 6">
    <name type="scientific">Aquamicrobium soli</name>
    <dbReference type="NCBI Taxonomy" id="1811518"/>
    <lineage>
        <taxon>Bacteria</taxon>
        <taxon>Pseudomonadati</taxon>
        <taxon>Pseudomonadota</taxon>
        <taxon>Alphaproteobacteria</taxon>
        <taxon>Hyphomicrobiales</taxon>
        <taxon>Phyllobacteriaceae</taxon>
        <taxon>Aquamicrobium</taxon>
    </lineage>
</organism>
<dbReference type="InterPro" id="IPR008920">
    <property type="entry name" value="TF_FadR/GntR_C"/>
</dbReference>
<evidence type="ECO:0000259" key="4">
    <source>
        <dbReference type="PROSITE" id="PS50949"/>
    </source>
</evidence>
<dbReference type="SUPFAM" id="SSF46785">
    <property type="entry name" value="Winged helix' DNA-binding domain"/>
    <property type="match status" value="1"/>
</dbReference>
<dbReference type="SMART" id="SM00345">
    <property type="entry name" value="HTH_GNTR"/>
    <property type="match status" value="1"/>
</dbReference>
<accession>A0ABV7K8X7</accession>
<evidence type="ECO:0000256" key="1">
    <source>
        <dbReference type="ARBA" id="ARBA00023015"/>
    </source>
</evidence>
<keyword evidence="1" id="KW-0805">Transcription regulation</keyword>
<evidence type="ECO:0000256" key="3">
    <source>
        <dbReference type="ARBA" id="ARBA00023163"/>
    </source>
</evidence>
<evidence type="ECO:0000256" key="2">
    <source>
        <dbReference type="ARBA" id="ARBA00023125"/>
    </source>
</evidence>
<dbReference type="Proteomes" id="UP001595583">
    <property type="component" value="Unassembled WGS sequence"/>
</dbReference>
<dbReference type="SUPFAM" id="SSF48008">
    <property type="entry name" value="GntR ligand-binding domain-like"/>
    <property type="match status" value="1"/>
</dbReference>
<proteinExistence type="predicted"/>
<dbReference type="Pfam" id="PF00392">
    <property type="entry name" value="GntR"/>
    <property type="match status" value="1"/>
</dbReference>
<dbReference type="Gene3D" id="1.20.120.530">
    <property type="entry name" value="GntR ligand-binding domain-like"/>
    <property type="match status" value="1"/>
</dbReference>
<name>A0ABV7K8X7_9HYPH</name>
<dbReference type="SMART" id="SM00895">
    <property type="entry name" value="FCD"/>
    <property type="match status" value="1"/>
</dbReference>
<comment type="caution">
    <text evidence="5">The sequence shown here is derived from an EMBL/GenBank/DDBJ whole genome shotgun (WGS) entry which is preliminary data.</text>
</comment>